<dbReference type="AlphaFoldDB" id="A0A2S6FWY5"/>
<feature type="compositionally biased region" description="Basic and acidic residues" evidence="1">
    <location>
        <begin position="28"/>
        <end position="38"/>
    </location>
</feature>
<dbReference type="STRING" id="37659.GCA_000703125_01209"/>
<dbReference type="RefSeq" id="WP_169994065.1">
    <property type="nucleotide sequence ID" value="NZ_PTIS01000010.1"/>
</dbReference>
<feature type="region of interest" description="Disordered" evidence="1">
    <location>
        <begin position="21"/>
        <end position="52"/>
    </location>
</feature>
<dbReference type="EMBL" id="PTIS01000010">
    <property type="protein sequence ID" value="PPK48060.1"/>
    <property type="molecule type" value="Genomic_DNA"/>
</dbReference>
<comment type="caution">
    <text evidence="2">The sequence shown here is derived from an EMBL/GenBank/DDBJ whole genome shotgun (WGS) entry which is preliminary data.</text>
</comment>
<accession>A0A2S6FWY5</accession>
<evidence type="ECO:0000256" key="1">
    <source>
        <dbReference type="SAM" id="MobiDB-lite"/>
    </source>
</evidence>
<sequence>MSEKDIEMMKKLIEEKRLKGLKKGVTQRAEKTTGEYRKANRSTKKTGGLFDK</sequence>
<name>A0A2S6FWY5_9CLOT</name>
<gene>
    <name evidence="2" type="ORF">BD821_11024</name>
</gene>
<reference evidence="2 3" key="1">
    <citation type="submission" date="2018-02" db="EMBL/GenBank/DDBJ databases">
        <title>Genomic Encyclopedia of Archaeal and Bacterial Type Strains, Phase II (KMG-II): from individual species to whole genera.</title>
        <authorList>
            <person name="Goeker M."/>
        </authorList>
    </citation>
    <scope>NUCLEOTIDE SEQUENCE [LARGE SCALE GENOMIC DNA]</scope>
    <source>
        <strain evidence="2 3">DSM 15099</strain>
    </source>
</reference>
<evidence type="ECO:0000313" key="2">
    <source>
        <dbReference type="EMBL" id="PPK48060.1"/>
    </source>
</evidence>
<proteinExistence type="predicted"/>
<organism evidence="2 3">
    <name type="scientific">Clostridium algidicarnis DSM 15099</name>
    <dbReference type="NCBI Taxonomy" id="1121295"/>
    <lineage>
        <taxon>Bacteria</taxon>
        <taxon>Bacillati</taxon>
        <taxon>Bacillota</taxon>
        <taxon>Clostridia</taxon>
        <taxon>Eubacteriales</taxon>
        <taxon>Clostridiaceae</taxon>
        <taxon>Clostridium</taxon>
    </lineage>
</organism>
<evidence type="ECO:0000313" key="3">
    <source>
        <dbReference type="Proteomes" id="UP000239863"/>
    </source>
</evidence>
<dbReference type="Proteomes" id="UP000239863">
    <property type="component" value="Unassembled WGS sequence"/>
</dbReference>
<protein>
    <submittedName>
        <fullName evidence="2">Uncharacterized protein</fullName>
    </submittedName>
</protein>